<evidence type="ECO:0000256" key="3">
    <source>
        <dbReference type="RuleBase" id="RU361134"/>
    </source>
</evidence>
<dbReference type="InterPro" id="IPR045857">
    <property type="entry name" value="O16G_dom_2"/>
</dbReference>
<dbReference type="InterPro" id="IPR006047">
    <property type="entry name" value="GH13_cat_dom"/>
</dbReference>
<dbReference type="InterPro" id="IPR017853">
    <property type="entry name" value="GH"/>
</dbReference>
<dbReference type="AlphaFoldDB" id="A0A2N6LGF8"/>
<dbReference type="GO" id="GO:0005975">
    <property type="term" value="P:carbohydrate metabolic process"/>
    <property type="evidence" value="ECO:0007669"/>
    <property type="project" value="InterPro"/>
</dbReference>
<keyword evidence="3" id="KW-0378">Hydrolase</keyword>
<comment type="caution">
    <text evidence="5">The sequence shown here is derived from an EMBL/GenBank/DDBJ whole genome shotgun (WGS) entry which is preliminary data.</text>
</comment>
<dbReference type="SUPFAM" id="SSF51011">
    <property type="entry name" value="Glycosyl hydrolase domain"/>
    <property type="match status" value="1"/>
</dbReference>
<keyword evidence="3" id="KW-0119">Carbohydrate metabolism</keyword>
<accession>A0A2N6LGF8</accession>
<evidence type="ECO:0000256" key="2">
    <source>
        <dbReference type="RuleBase" id="RU003615"/>
    </source>
</evidence>
<dbReference type="InterPro" id="IPR006046">
    <property type="entry name" value="Alpha_amylase"/>
</dbReference>
<dbReference type="EMBL" id="NMQE01000323">
    <property type="protein sequence ID" value="PMB22899.1"/>
    <property type="molecule type" value="Genomic_DNA"/>
</dbReference>
<dbReference type="Gene3D" id="2.60.40.1180">
    <property type="entry name" value="Golgi alpha-mannosidase II"/>
    <property type="match status" value="1"/>
</dbReference>
<name>A0A2N6LGF8_9CYAN</name>
<dbReference type="SUPFAM" id="SSF51445">
    <property type="entry name" value="(Trans)glycosidases"/>
    <property type="match status" value="1"/>
</dbReference>
<evidence type="ECO:0000313" key="6">
    <source>
        <dbReference type="Proteomes" id="UP000235081"/>
    </source>
</evidence>
<dbReference type="Gene3D" id="3.20.20.80">
    <property type="entry name" value="Glycosidases"/>
    <property type="match status" value="1"/>
</dbReference>
<protein>
    <recommendedName>
        <fullName evidence="3">Alpha-amylase</fullName>
        <ecNumber evidence="3">3.2.1.1</ecNumber>
    </recommendedName>
</protein>
<reference evidence="5 6" key="1">
    <citation type="submission" date="2017-07" db="EMBL/GenBank/DDBJ databases">
        <title>Genomes of Fischerella (Mastigocladus) sp. strains.</title>
        <authorList>
            <person name="Miller S.R."/>
        </authorList>
    </citation>
    <scope>NUCLEOTIDE SEQUENCE [LARGE SCALE GENOMIC DNA]</scope>
    <source>
        <strain evidence="5 6">CCMEE 5318</strain>
    </source>
</reference>
<keyword evidence="3" id="KW-0326">Glycosidase</keyword>
<dbReference type="Gene3D" id="3.90.400.10">
    <property type="entry name" value="Oligo-1,6-glucosidase, Domain 2"/>
    <property type="match status" value="1"/>
</dbReference>
<comment type="similarity">
    <text evidence="1 2">Belongs to the glycosyl hydrolase 13 family.</text>
</comment>
<dbReference type="RefSeq" id="WP_102181639.1">
    <property type="nucleotide sequence ID" value="NZ_NMQE01000323.1"/>
</dbReference>
<evidence type="ECO:0000259" key="4">
    <source>
        <dbReference type="SMART" id="SM00642"/>
    </source>
</evidence>
<dbReference type="PANTHER" id="PTHR10357:SF219">
    <property type="entry name" value="MALTOSE ALPHA-D-GLUCOSYLTRANSFERASE"/>
    <property type="match status" value="1"/>
</dbReference>
<dbReference type="Proteomes" id="UP000235081">
    <property type="component" value="Unassembled WGS sequence"/>
</dbReference>
<proteinExistence type="inferred from homology"/>
<evidence type="ECO:0000313" key="5">
    <source>
        <dbReference type="EMBL" id="PMB22899.1"/>
    </source>
</evidence>
<sequence length="553" mass="63476">MRNWWYKNAIFYSLDVETFIDSDGDGIGDFQGLTSRLDYLSALGITCLWLLPFYPSPNRDNGYDVMDYYNIDSRLGTLGDFVEFMHQAGERGIRVMIDLVVNHTSNLHPWFQAARSDKNSKYHDYYVWVENPPETQPEQINFPGEQESIWEYDEKAGAYYLHHFYKEQPDLNIANPEVQEEIRKIMGFWLQLGVSGFRIDAAPFLINPVGIPESPNLESFLREMREFLISRRGDAVLLAEANVPPEKIPVYFGNGDRCQMLFNFLLNQHIFLALARQDSQTLREGLKILPDIPQIGQWLNFVRHHDELTLDGLSKSEQEEIFQAFAPEKNMQIFGHGIRRRLPPMLGGDRRRIELAYSLLFSLPGTPLLRYGEEIGMGDDLSLPGRDSVRTVMQWSNAHNGGFSTASPDALAQPVIKEGEYGYQRVNVATQQRDRDSLINWMERVIGIRKQCPQFGWGKWQILETDSECVFAHCCDWEGKAAIAVHNLSDKPCIARLQVQEYKYLFDLFSDSEYEPLNGDGDLSSIPLEAYGYRWLQVKRSPQTNGPAKAIAT</sequence>
<comment type="catalytic activity">
    <reaction evidence="3">
        <text>Endohydrolysis of (1-&gt;4)-alpha-D-glucosidic linkages in polysaccharides containing three or more (1-&gt;4)-alpha-linked D-glucose units.</text>
        <dbReference type="EC" id="3.2.1.1"/>
    </reaction>
</comment>
<feature type="domain" description="Glycosyl hydrolase family 13 catalytic" evidence="4">
    <location>
        <begin position="13"/>
        <end position="412"/>
    </location>
</feature>
<dbReference type="InterPro" id="IPR013780">
    <property type="entry name" value="Glyco_hydro_b"/>
</dbReference>
<evidence type="ECO:0000256" key="1">
    <source>
        <dbReference type="ARBA" id="ARBA00008061"/>
    </source>
</evidence>
<dbReference type="SMART" id="SM00642">
    <property type="entry name" value="Aamy"/>
    <property type="match status" value="1"/>
</dbReference>
<dbReference type="PRINTS" id="PR00110">
    <property type="entry name" value="ALPHAAMYLASE"/>
</dbReference>
<dbReference type="GO" id="GO:0043169">
    <property type="term" value="F:cation binding"/>
    <property type="evidence" value="ECO:0007669"/>
    <property type="project" value="InterPro"/>
</dbReference>
<dbReference type="GO" id="GO:0004556">
    <property type="term" value="F:alpha-amylase activity"/>
    <property type="evidence" value="ECO:0007669"/>
    <property type="project" value="UniProtKB-UniRule"/>
</dbReference>
<organism evidence="5 6">
    <name type="scientific">Fischerella thermalis CCMEE 5318</name>
    <dbReference type="NCBI Taxonomy" id="2019666"/>
    <lineage>
        <taxon>Bacteria</taxon>
        <taxon>Bacillati</taxon>
        <taxon>Cyanobacteriota</taxon>
        <taxon>Cyanophyceae</taxon>
        <taxon>Nostocales</taxon>
        <taxon>Hapalosiphonaceae</taxon>
        <taxon>Fischerella</taxon>
    </lineage>
</organism>
<dbReference type="PANTHER" id="PTHR10357">
    <property type="entry name" value="ALPHA-AMYLASE FAMILY MEMBER"/>
    <property type="match status" value="1"/>
</dbReference>
<dbReference type="InterPro" id="IPR054049">
    <property type="entry name" value="SupH-like_C"/>
</dbReference>
<dbReference type="Pfam" id="PF00128">
    <property type="entry name" value="Alpha-amylase"/>
    <property type="match status" value="1"/>
</dbReference>
<dbReference type="Pfam" id="PF22157">
    <property type="entry name" value="SupH-like_C"/>
    <property type="match status" value="1"/>
</dbReference>
<dbReference type="EC" id="3.2.1.1" evidence="3"/>
<gene>
    <name evidence="5" type="ORF">CEN46_11395</name>
</gene>
<dbReference type="CDD" id="cd11334">
    <property type="entry name" value="AmyAc_TreS"/>
    <property type="match status" value="1"/>
</dbReference>